<evidence type="ECO:0000313" key="8">
    <source>
        <dbReference type="Proteomes" id="UP001165092"/>
    </source>
</evidence>
<evidence type="ECO:0000256" key="2">
    <source>
        <dbReference type="ARBA" id="ARBA00022475"/>
    </source>
</evidence>
<evidence type="ECO:0000256" key="3">
    <source>
        <dbReference type="ARBA" id="ARBA00022692"/>
    </source>
</evidence>
<gene>
    <name evidence="7" type="ORF">Nans01_39170</name>
</gene>
<dbReference type="GO" id="GO:0005886">
    <property type="term" value="C:plasma membrane"/>
    <property type="evidence" value="ECO:0007669"/>
    <property type="project" value="UniProtKB-SubCell"/>
</dbReference>
<keyword evidence="8" id="KW-1185">Reference proteome</keyword>
<feature type="transmembrane region" description="Helical" evidence="6">
    <location>
        <begin position="113"/>
        <end position="134"/>
    </location>
</feature>
<keyword evidence="4 6" id="KW-1133">Transmembrane helix</keyword>
<dbReference type="EMBL" id="BSQG01000008">
    <property type="protein sequence ID" value="GLU49566.1"/>
    <property type="molecule type" value="Genomic_DNA"/>
</dbReference>
<dbReference type="PANTHER" id="PTHR30213">
    <property type="entry name" value="INNER MEMBRANE PROTEIN YHJD"/>
    <property type="match status" value="1"/>
</dbReference>
<evidence type="ECO:0000313" key="7">
    <source>
        <dbReference type="EMBL" id="GLU49566.1"/>
    </source>
</evidence>
<comment type="subcellular location">
    <subcellularLocation>
        <location evidence="1">Cell membrane</location>
        <topology evidence="1">Multi-pass membrane protein</topology>
    </subcellularLocation>
</comment>
<evidence type="ECO:0000256" key="6">
    <source>
        <dbReference type="SAM" id="Phobius"/>
    </source>
</evidence>
<dbReference type="InterPro" id="IPR017039">
    <property type="entry name" value="Virul_fac_BrkB"/>
</dbReference>
<evidence type="ECO:0008006" key="9">
    <source>
        <dbReference type="Google" id="ProtNLM"/>
    </source>
</evidence>
<organism evidence="7 8">
    <name type="scientific">Nocardiopsis ansamitocini</name>
    <dbReference type="NCBI Taxonomy" id="1670832"/>
    <lineage>
        <taxon>Bacteria</taxon>
        <taxon>Bacillati</taxon>
        <taxon>Actinomycetota</taxon>
        <taxon>Actinomycetes</taxon>
        <taxon>Streptosporangiales</taxon>
        <taxon>Nocardiopsidaceae</taxon>
        <taxon>Nocardiopsis</taxon>
    </lineage>
</organism>
<accession>A0A9W6P9Q2</accession>
<sequence length="393" mass="43147">MTSLSVRVRTGVQRYQHAAMDYYWALRERRPGIDHIVRAYERYADQRGNQLAASVTYFSFLSFFPLIALAFSVLGYVAVFDMGARSYMEQAIDDLLPGLAEQLPIDQVAQARTGAGVIGLLGLLYAGLGAIAALREALHIIWLKNPADGPNFLLAKLWDVVVVVLLGAALLASVAFTSVAQAATSWLLSWVALDGAWFALVATRLLGLAIAITFDTFIFMVLFARLSGTRRPWRLLWRGALLGAVGFEALKALGALLIAGTLSNPVFASFAVVVGLLVWINVVLRFVIFAAAWTATWLPIQPPYLGAVPMSVPVSASAAEPAVLTRWEQRSVHYCATLPARPSHEQALRSERLLRNRRLVDRARSLATPLLLGTGAFALLVWSRHRRTIRRGR</sequence>
<keyword evidence="2" id="KW-1003">Cell membrane</keyword>
<proteinExistence type="predicted"/>
<evidence type="ECO:0000256" key="4">
    <source>
        <dbReference type="ARBA" id="ARBA00022989"/>
    </source>
</evidence>
<protein>
    <recommendedName>
        <fullName evidence="9">YihY/virulence factor BrkB family protein</fullName>
    </recommendedName>
</protein>
<evidence type="ECO:0000256" key="1">
    <source>
        <dbReference type="ARBA" id="ARBA00004651"/>
    </source>
</evidence>
<comment type="caution">
    <text evidence="7">The sequence shown here is derived from an EMBL/GenBank/DDBJ whole genome shotgun (WGS) entry which is preliminary data.</text>
</comment>
<keyword evidence="3 6" id="KW-0812">Transmembrane</keyword>
<dbReference type="Pfam" id="PF03631">
    <property type="entry name" value="Virul_fac_BrkB"/>
    <property type="match status" value="1"/>
</dbReference>
<feature type="transmembrane region" description="Helical" evidence="6">
    <location>
        <begin position="57"/>
        <end position="79"/>
    </location>
</feature>
<feature type="transmembrane region" description="Helical" evidence="6">
    <location>
        <begin position="155"/>
        <end position="176"/>
    </location>
</feature>
<feature type="transmembrane region" description="Helical" evidence="6">
    <location>
        <begin position="235"/>
        <end position="260"/>
    </location>
</feature>
<dbReference type="RefSeq" id="WP_285761117.1">
    <property type="nucleotide sequence ID" value="NZ_BSQG01000008.1"/>
</dbReference>
<dbReference type="Proteomes" id="UP001165092">
    <property type="component" value="Unassembled WGS sequence"/>
</dbReference>
<name>A0A9W6P9Q2_9ACTN</name>
<feature type="transmembrane region" description="Helical" evidence="6">
    <location>
        <begin position="266"/>
        <end position="292"/>
    </location>
</feature>
<feature type="transmembrane region" description="Helical" evidence="6">
    <location>
        <begin position="196"/>
        <end position="223"/>
    </location>
</feature>
<dbReference type="PANTHER" id="PTHR30213:SF1">
    <property type="entry name" value="INNER MEMBRANE PROTEIN YHJD"/>
    <property type="match status" value="1"/>
</dbReference>
<evidence type="ECO:0000256" key="5">
    <source>
        <dbReference type="ARBA" id="ARBA00023136"/>
    </source>
</evidence>
<dbReference type="AlphaFoldDB" id="A0A9W6P9Q2"/>
<keyword evidence="5 6" id="KW-0472">Membrane</keyword>
<reference evidence="7" key="1">
    <citation type="submission" date="2023-02" db="EMBL/GenBank/DDBJ databases">
        <title>Nocardiopsis ansamitocini NBRC 112285.</title>
        <authorList>
            <person name="Ichikawa N."/>
            <person name="Sato H."/>
            <person name="Tonouchi N."/>
        </authorList>
    </citation>
    <scope>NUCLEOTIDE SEQUENCE</scope>
    <source>
        <strain evidence="7">NBRC 112285</strain>
    </source>
</reference>